<dbReference type="InterPro" id="IPR016181">
    <property type="entry name" value="Acyl_CoA_acyltransferase"/>
</dbReference>
<dbReference type="InterPro" id="IPR013815">
    <property type="entry name" value="ATP_grasp_subdomain_1"/>
</dbReference>
<evidence type="ECO:0000256" key="4">
    <source>
        <dbReference type="ARBA" id="ARBA00022840"/>
    </source>
</evidence>
<sequence length="855" mass="89020">MVIAAIRRFDPARVFHPGSVSLSGSETPLGRQVLANLRAAAFTGTIATEADELQTADLALVADDAADIPAALARHAAAGVRGAIVLSQTPGLPAMARAAGIRVLGPHSFGLIVPGLGLNASPFTLMPPRGRAAFVGQSSSIARTVIDWAVPNGVGFSHFAGIGGNSDVGFGLVLDYLSRDPSTTAIMLEVDRLRDPPQFFSAARAAARLRPVVAIAPGVRLPGGQQEARRNFPAALEAALARAGVLLTFSVAEFIAAAETLTRVKPARGDALAIVTNSVAIGRLTADAATSAGLTLAELSPQTSQVLALRLGKPPPPGPVFSGKAPIRLAEIAALLSTAPEVGGILVIHAPSGSEDDTAIEALIACAKTINVPLLIAALGEAHGLEHRHRLSAARLACFDTPEAAIAGFRHLLRNRRNRAAARELPGSAVLKIAPDKAAVAMRIGAARAAGHEVIVQDEALAITAAYKIPVIASRHAMTPDEAAAAAAKLGFPAVVKLSHPDIPTNQFAGSVVLDLPDATAVHDAARAILLRLAQQGADATQAGFVVQQQAPRGTQLRIRVSDHPVLGPVIGFGPGGGDPDDVASLAADLPPLNLTLAHALIRRAAVAPALAAHRGAPAADEDAIAATLVRVSQLVIDTPEILLLDLDPIFAHEHGAIAASARILLRPPGSPRPPLLISPYPSELITHYTAKGQNFLLRPIRPEDADAHTAMLSRFSAEDMRYRFFSAMRTLPVEQVTRMTDVDYKREMAIIAVRETTGETAGVARLVCDDTDGTSAEFAVVVEPAVKGLGLGTALMSAIIAWGRTRGVGEITGQILADNAPMLAFIKRLGFSIHHVPGESDVVEARLLLEPQEL</sequence>
<dbReference type="PANTHER" id="PTHR43334">
    <property type="entry name" value="ACETATE--COA LIGASE [ADP-FORMING]"/>
    <property type="match status" value="1"/>
</dbReference>
<feature type="domain" description="N-acetyltransferase" evidence="5">
    <location>
        <begin position="696"/>
        <end position="851"/>
    </location>
</feature>
<dbReference type="Gene3D" id="3.30.470.20">
    <property type="entry name" value="ATP-grasp fold, B domain"/>
    <property type="match status" value="1"/>
</dbReference>
<keyword evidence="7" id="KW-1185">Reference proteome</keyword>
<gene>
    <name evidence="6" type="ORF">GCM10010909_28240</name>
</gene>
<evidence type="ECO:0000256" key="3">
    <source>
        <dbReference type="ARBA" id="ARBA00022741"/>
    </source>
</evidence>
<comment type="caution">
    <text evidence="6">The sequence shown here is derived from an EMBL/GenBank/DDBJ whole genome shotgun (WGS) entry which is preliminary data.</text>
</comment>
<dbReference type="Gene3D" id="3.30.1490.20">
    <property type="entry name" value="ATP-grasp fold, A domain"/>
    <property type="match status" value="1"/>
</dbReference>
<dbReference type="CDD" id="cd04301">
    <property type="entry name" value="NAT_SF"/>
    <property type="match status" value="1"/>
</dbReference>
<evidence type="ECO:0000256" key="1">
    <source>
        <dbReference type="ARBA" id="ARBA00022532"/>
    </source>
</evidence>
<dbReference type="SUPFAM" id="SSF52210">
    <property type="entry name" value="Succinyl-CoA synthetase domains"/>
    <property type="match status" value="2"/>
</dbReference>
<dbReference type="Pfam" id="PF13607">
    <property type="entry name" value="Succ_CoA_lig"/>
    <property type="match status" value="1"/>
</dbReference>
<dbReference type="SUPFAM" id="SSF55729">
    <property type="entry name" value="Acyl-CoA N-acyltransferases (Nat)"/>
    <property type="match status" value="1"/>
</dbReference>
<dbReference type="Proteomes" id="UP001156641">
    <property type="component" value="Unassembled WGS sequence"/>
</dbReference>
<dbReference type="PANTHER" id="PTHR43334:SF1">
    <property type="entry name" value="3-HYDROXYPROPIONATE--COA LIGASE [ADP-FORMING]"/>
    <property type="match status" value="1"/>
</dbReference>
<keyword evidence="3" id="KW-0547">Nucleotide-binding</keyword>
<proteinExistence type="predicted"/>
<dbReference type="Gene3D" id="3.40.630.30">
    <property type="match status" value="1"/>
</dbReference>
<accession>A0ABQ6AA17</accession>
<dbReference type="InterPro" id="IPR016102">
    <property type="entry name" value="Succinyl-CoA_synth-like"/>
</dbReference>
<dbReference type="EMBL" id="BSOS01000079">
    <property type="protein sequence ID" value="GLR68143.1"/>
    <property type="molecule type" value="Genomic_DNA"/>
</dbReference>
<evidence type="ECO:0000256" key="2">
    <source>
        <dbReference type="ARBA" id="ARBA00022598"/>
    </source>
</evidence>
<organism evidence="6 7">
    <name type="scientific">Acidocella aquatica</name>
    <dbReference type="NCBI Taxonomy" id="1922313"/>
    <lineage>
        <taxon>Bacteria</taxon>
        <taxon>Pseudomonadati</taxon>
        <taxon>Pseudomonadota</taxon>
        <taxon>Alphaproteobacteria</taxon>
        <taxon>Acetobacterales</taxon>
        <taxon>Acidocellaceae</taxon>
        <taxon>Acidocella</taxon>
    </lineage>
</organism>
<keyword evidence="4" id="KW-0067">ATP-binding</keyword>
<dbReference type="Pfam" id="PF13549">
    <property type="entry name" value="ATP-grasp_5"/>
    <property type="match status" value="1"/>
</dbReference>
<dbReference type="SUPFAM" id="SSF56059">
    <property type="entry name" value="Glutathione synthetase ATP-binding domain-like"/>
    <property type="match status" value="1"/>
</dbReference>
<dbReference type="Pfam" id="PF13302">
    <property type="entry name" value="Acetyltransf_3"/>
    <property type="match status" value="1"/>
</dbReference>
<keyword evidence="1" id="KW-0816">Tricarboxylic acid cycle</keyword>
<keyword evidence="2" id="KW-0436">Ligase</keyword>
<dbReference type="RefSeq" id="WP_284258986.1">
    <property type="nucleotide sequence ID" value="NZ_BSOS01000079.1"/>
</dbReference>
<dbReference type="InterPro" id="IPR032875">
    <property type="entry name" value="Succ_CoA_lig_flav_dom"/>
</dbReference>
<dbReference type="Gene3D" id="3.40.50.261">
    <property type="entry name" value="Succinyl-CoA synthetase domains"/>
    <property type="match status" value="2"/>
</dbReference>
<name>A0ABQ6AA17_9PROT</name>
<protein>
    <submittedName>
        <fullName evidence="6">GCN5 family N-acetyltransferase</fullName>
    </submittedName>
</protein>
<evidence type="ECO:0000259" key="5">
    <source>
        <dbReference type="PROSITE" id="PS51186"/>
    </source>
</evidence>
<evidence type="ECO:0000313" key="7">
    <source>
        <dbReference type="Proteomes" id="UP001156641"/>
    </source>
</evidence>
<dbReference type="InterPro" id="IPR000182">
    <property type="entry name" value="GNAT_dom"/>
</dbReference>
<evidence type="ECO:0000313" key="6">
    <source>
        <dbReference type="EMBL" id="GLR68143.1"/>
    </source>
</evidence>
<dbReference type="InterPro" id="IPR051538">
    <property type="entry name" value="Acyl-CoA_Synth/Transferase"/>
</dbReference>
<dbReference type="PROSITE" id="PS51186">
    <property type="entry name" value="GNAT"/>
    <property type="match status" value="1"/>
</dbReference>
<reference evidence="7" key="1">
    <citation type="journal article" date="2019" name="Int. J. Syst. Evol. Microbiol.">
        <title>The Global Catalogue of Microorganisms (GCM) 10K type strain sequencing project: providing services to taxonomists for standard genome sequencing and annotation.</title>
        <authorList>
            <consortium name="The Broad Institute Genomics Platform"/>
            <consortium name="The Broad Institute Genome Sequencing Center for Infectious Disease"/>
            <person name="Wu L."/>
            <person name="Ma J."/>
        </authorList>
    </citation>
    <scope>NUCLEOTIDE SEQUENCE [LARGE SCALE GENOMIC DNA]</scope>
    <source>
        <strain evidence="7">NBRC 112502</strain>
    </source>
</reference>